<feature type="domain" description="Helix-turn-helix type 11" evidence="2">
    <location>
        <begin position="5"/>
        <end position="55"/>
    </location>
</feature>
<feature type="domain" description="WYL" evidence="3">
    <location>
        <begin position="138"/>
        <end position="215"/>
    </location>
</feature>
<evidence type="ECO:0000259" key="3">
    <source>
        <dbReference type="Pfam" id="PF13280"/>
    </source>
</evidence>
<dbReference type="SUPFAM" id="SSF46785">
    <property type="entry name" value="Winged helix' DNA-binding domain"/>
    <property type="match status" value="1"/>
</dbReference>
<dbReference type="EMBL" id="FWFF01000020">
    <property type="protein sequence ID" value="SLN00670.1"/>
    <property type="molecule type" value="Genomic_DNA"/>
</dbReference>
<evidence type="ECO:0000256" key="1">
    <source>
        <dbReference type="SAM" id="MobiDB-lite"/>
    </source>
</evidence>
<evidence type="ECO:0000313" key="5">
    <source>
        <dbReference type="Proteomes" id="UP000196581"/>
    </source>
</evidence>
<accession>A0A1X6XNL7</accession>
<sequence>MRTSRMLAILLELGNARPTTAQALADRHEVSTRTIQRDIASLQQIGVPVWTRTGPAGGVGLVEGWRSPVTGMTAVELQTLIIGEAGSRDLGLHDDFTAARLKMLAAGSTLGPSPEHTHERFLLDNEAWFTPTDRPTSLAEVARSVWEGRRLSFDYTSRPPVDAAASGSPPAEVSPRHRAVDPLGLVLKTDRWYLVAARRGTPRTYRLSRMSHVEVHPEPAARPADFSLAEYWRESRGAFEASLARLPVRLSLPTASAEALVAAVPGAGTRTAIGGADRGGERVEIRLRMESVAIASSQLMAVPGVEVLEPASLRRAIHDRAEALRICNQPREADDATV</sequence>
<dbReference type="Pfam" id="PF13280">
    <property type="entry name" value="WYL"/>
    <property type="match status" value="1"/>
</dbReference>
<dbReference type="InterPro" id="IPR036388">
    <property type="entry name" value="WH-like_DNA-bd_sf"/>
</dbReference>
<evidence type="ECO:0000313" key="4">
    <source>
        <dbReference type="EMBL" id="SLN00670.1"/>
    </source>
</evidence>
<dbReference type="Pfam" id="PF08279">
    <property type="entry name" value="HTH_11"/>
    <property type="match status" value="1"/>
</dbReference>
<dbReference type="PANTHER" id="PTHR34580:SF1">
    <property type="entry name" value="PROTEIN PAFC"/>
    <property type="match status" value="1"/>
</dbReference>
<proteinExistence type="predicted"/>
<dbReference type="Proteomes" id="UP000196581">
    <property type="component" value="Unassembled WGS sequence"/>
</dbReference>
<dbReference type="Gene3D" id="1.10.10.10">
    <property type="entry name" value="Winged helix-like DNA-binding domain superfamily/Winged helix DNA-binding domain"/>
    <property type="match status" value="1"/>
</dbReference>
<dbReference type="PANTHER" id="PTHR34580">
    <property type="match status" value="1"/>
</dbReference>
<reference evidence="5" key="1">
    <citation type="submission" date="2017-02" db="EMBL/GenBank/DDBJ databases">
        <authorList>
            <person name="Dridi B."/>
        </authorList>
    </citation>
    <scope>NUCLEOTIDE SEQUENCE [LARGE SCALE GENOMIC DNA]</scope>
    <source>
        <strain evidence="5">B Co 03.10</strain>
    </source>
</reference>
<name>A0A1X6XNL7_9MICO</name>
<dbReference type="RefSeq" id="WP_087008940.1">
    <property type="nucleotide sequence ID" value="NZ_FWFF01000020.1"/>
</dbReference>
<feature type="region of interest" description="Disordered" evidence="1">
    <location>
        <begin position="157"/>
        <end position="176"/>
    </location>
</feature>
<dbReference type="AlphaFoldDB" id="A0A1X6XNL7"/>
<dbReference type="PROSITE" id="PS52050">
    <property type="entry name" value="WYL"/>
    <property type="match status" value="1"/>
</dbReference>
<dbReference type="InterPro" id="IPR036390">
    <property type="entry name" value="WH_DNA-bd_sf"/>
</dbReference>
<dbReference type="InterPro" id="IPR013196">
    <property type="entry name" value="HTH_11"/>
</dbReference>
<organism evidence="4 5">
    <name type="scientific">Brevibacterium yomogidense</name>
    <dbReference type="NCBI Taxonomy" id="946573"/>
    <lineage>
        <taxon>Bacteria</taxon>
        <taxon>Bacillati</taxon>
        <taxon>Actinomycetota</taxon>
        <taxon>Actinomycetes</taxon>
        <taxon>Micrococcales</taxon>
        <taxon>Brevibacteriaceae</taxon>
        <taxon>Brevibacterium</taxon>
    </lineage>
</organism>
<protein>
    <submittedName>
        <fullName evidence="4">Transcriptional regulator, DeoR family</fullName>
    </submittedName>
</protein>
<gene>
    <name evidence="4" type="ORF">FM105_13240</name>
</gene>
<dbReference type="InterPro" id="IPR026881">
    <property type="entry name" value="WYL_dom"/>
</dbReference>
<keyword evidence="5" id="KW-1185">Reference proteome</keyword>
<dbReference type="InterPro" id="IPR051534">
    <property type="entry name" value="CBASS_pafABC_assoc_protein"/>
</dbReference>
<evidence type="ECO:0000259" key="2">
    <source>
        <dbReference type="Pfam" id="PF08279"/>
    </source>
</evidence>